<evidence type="ECO:0000313" key="1">
    <source>
        <dbReference type="EMBL" id="HCK24633.1"/>
    </source>
</evidence>
<gene>
    <name evidence="1" type="ORF">DHW31_07640</name>
</gene>
<dbReference type="EMBL" id="DPVG01000273">
    <property type="protein sequence ID" value="HCK24633.1"/>
    <property type="molecule type" value="Genomic_DNA"/>
</dbReference>
<protein>
    <submittedName>
        <fullName evidence="1">Uncharacterized protein</fullName>
    </submittedName>
</protein>
<dbReference type="Proteomes" id="UP000263098">
    <property type="component" value="Unassembled WGS sequence"/>
</dbReference>
<reference evidence="1 2" key="1">
    <citation type="journal article" date="2018" name="Nat. Biotechnol.">
        <title>A standardized bacterial taxonomy based on genome phylogeny substantially revises the tree of life.</title>
        <authorList>
            <person name="Parks D.H."/>
            <person name="Chuvochina M."/>
            <person name="Waite D.W."/>
            <person name="Rinke C."/>
            <person name="Skarshewski A."/>
            <person name="Chaumeil P.A."/>
            <person name="Hugenholtz P."/>
        </authorList>
    </citation>
    <scope>NUCLEOTIDE SEQUENCE [LARGE SCALE GENOMIC DNA]</scope>
    <source>
        <strain evidence="1">UBA9667</strain>
    </source>
</reference>
<accession>A0A3D2SEF1</accession>
<evidence type="ECO:0000313" key="2">
    <source>
        <dbReference type="Proteomes" id="UP000263098"/>
    </source>
</evidence>
<organism evidence="1 2">
    <name type="scientific">Bacteroides graminisolvens</name>
    <dbReference type="NCBI Taxonomy" id="477666"/>
    <lineage>
        <taxon>Bacteria</taxon>
        <taxon>Pseudomonadati</taxon>
        <taxon>Bacteroidota</taxon>
        <taxon>Bacteroidia</taxon>
        <taxon>Bacteroidales</taxon>
        <taxon>Bacteroidaceae</taxon>
        <taxon>Bacteroides</taxon>
    </lineage>
</organism>
<proteinExistence type="predicted"/>
<sequence>MVRDKPSLGRQTVAHDPKDGFSFQIARYLFQIGRYVFQKVGYVLLNSCRWVVEVSSFVNNI</sequence>
<comment type="caution">
    <text evidence="1">The sequence shown here is derived from an EMBL/GenBank/DDBJ whole genome shotgun (WGS) entry which is preliminary data.</text>
</comment>
<name>A0A3D2SEF1_9BACE</name>
<dbReference type="AlphaFoldDB" id="A0A3D2SEF1"/>